<evidence type="ECO:0000256" key="4">
    <source>
        <dbReference type="ARBA" id="ARBA00022692"/>
    </source>
</evidence>
<keyword evidence="3" id="KW-0813">Transport</keyword>
<keyword evidence="8 12" id="KW-1133">Transmembrane helix</keyword>
<dbReference type="Pfam" id="PF00810">
    <property type="entry name" value="ER_lumen_recept"/>
    <property type="match status" value="1"/>
</dbReference>
<dbReference type="Proteomes" id="UP000224634">
    <property type="component" value="Unassembled WGS sequence"/>
</dbReference>
<keyword evidence="10" id="KW-0675">Receptor</keyword>
<evidence type="ECO:0000256" key="10">
    <source>
        <dbReference type="ARBA" id="ARBA00023170"/>
    </source>
</evidence>
<name>A0A2B7X6U8_POLH7</name>
<feature type="transmembrane region" description="Helical" evidence="12">
    <location>
        <begin position="105"/>
        <end position="129"/>
    </location>
</feature>
<accession>A0A2B7X6U8</accession>
<evidence type="ECO:0000256" key="12">
    <source>
        <dbReference type="SAM" id="Phobius"/>
    </source>
</evidence>
<feature type="transmembrane region" description="Helical" evidence="12">
    <location>
        <begin position="216"/>
        <end position="238"/>
    </location>
</feature>
<organism evidence="13 14">
    <name type="scientific">Polytolypa hystricis (strain UAMH7299)</name>
    <dbReference type="NCBI Taxonomy" id="1447883"/>
    <lineage>
        <taxon>Eukaryota</taxon>
        <taxon>Fungi</taxon>
        <taxon>Dikarya</taxon>
        <taxon>Ascomycota</taxon>
        <taxon>Pezizomycotina</taxon>
        <taxon>Eurotiomycetes</taxon>
        <taxon>Eurotiomycetidae</taxon>
        <taxon>Onygenales</taxon>
        <taxon>Onygenales incertae sedis</taxon>
        <taxon>Polytolypa</taxon>
    </lineage>
</organism>
<comment type="caution">
    <text evidence="13">The sequence shown here is derived from an EMBL/GenBank/DDBJ whole genome shotgun (WGS) entry which is preliminary data.</text>
</comment>
<evidence type="ECO:0008006" key="15">
    <source>
        <dbReference type="Google" id="ProtNLM"/>
    </source>
</evidence>
<keyword evidence="5" id="KW-0256">Endoplasmic reticulum</keyword>
<evidence type="ECO:0000256" key="2">
    <source>
        <dbReference type="ARBA" id="ARBA00010120"/>
    </source>
</evidence>
<dbReference type="GO" id="GO:0046923">
    <property type="term" value="F:ER retention sequence binding"/>
    <property type="evidence" value="ECO:0007669"/>
    <property type="project" value="InterPro"/>
</dbReference>
<dbReference type="STRING" id="1447883.A0A2B7X6U8"/>
<sequence>MGASALPITRIGDVSHLASKCILIWMMHKHQSAEGVSYYSQLLYALVFVTRYVVFFGPGIWTVWGIVFRLLYLALSFYTIYLMARRFPRDRDVRKAWKYTAQSAGAVVMASLITFLLLDFRQIGIFAYMASEMIGAIVTEFFPTMLLIPLGMLWPLSKLLEVVVMMPQFLLLRQRTAPGPVLNVFYVSALVFYKACYVLAWLLRYGDESNGTLFCLSSYVFGFAQLGLFIALLVLYCFRRRNEISSPSSSSSSSSRDPNSVSDPESSKAGEDGEDHGPQTKCGNSRDSLDDEEKCTAVG</sequence>
<evidence type="ECO:0000313" key="14">
    <source>
        <dbReference type="Proteomes" id="UP000224634"/>
    </source>
</evidence>
<gene>
    <name evidence="13" type="ORF">AJ80_08015</name>
</gene>
<keyword evidence="4 12" id="KW-0812">Transmembrane</keyword>
<feature type="region of interest" description="Disordered" evidence="11">
    <location>
        <begin position="245"/>
        <end position="299"/>
    </location>
</feature>
<dbReference type="GO" id="GO:0005789">
    <property type="term" value="C:endoplasmic reticulum membrane"/>
    <property type="evidence" value="ECO:0007669"/>
    <property type="project" value="UniProtKB-SubCell"/>
</dbReference>
<evidence type="ECO:0000256" key="9">
    <source>
        <dbReference type="ARBA" id="ARBA00023136"/>
    </source>
</evidence>
<dbReference type="GO" id="GO:0016192">
    <property type="term" value="P:vesicle-mediated transport"/>
    <property type="evidence" value="ECO:0007669"/>
    <property type="project" value="UniProtKB-KW"/>
</dbReference>
<evidence type="ECO:0000256" key="11">
    <source>
        <dbReference type="SAM" id="MobiDB-lite"/>
    </source>
</evidence>
<evidence type="ECO:0000256" key="6">
    <source>
        <dbReference type="ARBA" id="ARBA00022892"/>
    </source>
</evidence>
<keyword evidence="14" id="KW-1185">Reference proteome</keyword>
<feature type="compositionally biased region" description="Low complexity" evidence="11">
    <location>
        <begin position="245"/>
        <end position="264"/>
    </location>
</feature>
<evidence type="ECO:0000313" key="13">
    <source>
        <dbReference type="EMBL" id="PGH07374.1"/>
    </source>
</evidence>
<keyword evidence="9 12" id="KW-0472">Membrane</keyword>
<protein>
    <recommendedName>
        <fullName evidence="15">ER lumen protein retaining receptor</fullName>
    </recommendedName>
</protein>
<keyword evidence="6" id="KW-0931">ER-Golgi transport</keyword>
<dbReference type="GO" id="GO:0015031">
    <property type="term" value="P:protein transport"/>
    <property type="evidence" value="ECO:0007669"/>
    <property type="project" value="UniProtKB-KW"/>
</dbReference>
<feature type="transmembrane region" description="Helical" evidence="12">
    <location>
        <begin position="36"/>
        <end position="55"/>
    </location>
</feature>
<dbReference type="GO" id="GO:0006621">
    <property type="term" value="P:protein retention in ER lumen"/>
    <property type="evidence" value="ECO:0007669"/>
    <property type="project" value="InterPro"/>
</dbReference>
<feature type="transmembrane region" description="Helical" evidence="12">
    <location>
        <begin position="181"/>
        <end position="204"/>
    </location>
</feature>
<keyword evidence="7" id="KW-0653">Protein transport</keyword>
<dbReference type="PANTHER" id="PTHR10585">
    <property type="entry name" value="ER LUMEN PROTEIN RETAINING RECEPTOR"/>
    <property type="match status" value="1"/>
</dbReference>
<evidence type="ECO:0000256" key="3">
    <source>
        <dbReference type="ARBA" id="ARBA00022448"/>
    </source>
</evidence>
<evidence type="ECO:0000256" key="8">
    <source>
        <dbReference type="ARBA" id="ARBA00022989"/>
    </source>
</evidence>
<evidence type="ECO:0000256" key="1">
    <source>
        <dbReference type="ARBA" id="ARBA00004477"/>
    </source>
</evidence>
<evidence type="ECO:0000256" key="5">
    <source>
        <dbReference type="ARBA" id="ARBA00022824"/>
    </source>
</evidence>
<feature type="transmembrane region" description="Helical" evidence="12">
    <location>
        <begin position="61"/>
        <end position="84"/>
    </location>
</feature>
<dbReference type="EMBL" id="PDNA01000169">
    <property type="protein sequence ID" value="PGH07374.1"/>
    <property type="molecule type" value="Genomic_DNA"/>
</dbReference>
<evidence type="ECO:0000256" key="7">
    <source>
        <dbReference type="ARBA" id="ARBA00022927"/>
    </source>
</evidence>
<dbReference type="OrthoDB" id="7694678at2759"/>
<feature type="compositionally biased region" description="Basic and acidic residues" evidence="11">
    <location>
        <begin position="265"/>
        <end position="278"/>
    </location>
</feature>
<comment type="subcellular location">
    <subcellularLocation>
        <location evidence="1">Endoplasmic reticulum membrane</location>
        <topology evidence="1">Multi-pass membrane protein</topology>
    </subcellularLocation>
</comment>
<proteinExistence type="inferred from homology"/>
<comment type="similarity">
    <text evidence="2">Belongs to the ERD2 family.</text>
</comment>
<reference evidence="13 14" key="1">
    <citation type="submission" date="2017-10" db="EMBL/GenBank/DDBJ databases">
        <title>Comparative genomics in systemic dimorphic fungi from Ajellomycetaceae.</title>
        <authorList>
            <person name="Munoz J.F."/>
            <person name="Mcewen J.G."/>
            <person name="Clay O.K."/>
            <person name="Cuomo C.A."/>
        </authorList>
    </citation>
    <scope>NUCLEOTIDE SEQUENCE [LARGE SCALE GENOMIC DNA]</scope>
    <source>
        <strain evidence="13 14">UAMH7299</strain>
    </source>
</reference>
<dbReference type="AlphaFoldDB" id="A0A2B7X6U8"/>
<dbReference type="PRINTS" id="PR00660">
    <property type="entry name" value="ERLUMENR"/>
</dbReference>
<feature type="transmembrane region" description="Helical" evidence="12">
    <location>
        <begin position="141"/>
        <end position="160"/>
    </location>
</feature>
<dbReference type="InterPro" id="IPR000133">
    <property type="entry name" value="ER_ret_rcpt"/>
</dbReference>